<protein>
    <submittedName>
        <fullName evidence="9">Peptide/nickel transport system permease protein</fullName>
    </submittedName>
</protein>
<keyword evidence="10" id="KW-1185">Reference proteome</keyword>
<keyword evidence="4 7" id="KW-0812">Transmembrane</keyword>
<feature type="transmembrane region" description="Helical" evidence="7">
    <location>
        <begin position="126"/>
        <end position="150"/>
    </location>
</feature>
<evidence type="ECO:0000256" key="7">
    <source>
        <dbReference type="RuleBase" id="RU363032"/>
    </source>
</evidence>
<dbReference type="AlphaFoldDB" id="A0A7W8Z4V2"/>
<evidence type="ECO:0000256" key="2">
    <source>
        <dbReference type="ARBA" id="ARBA00022448"/>
    </source>
</evidence>
<comment type="similarity">
    <text evidence="7">Belongs to the binding-protein-dependent transport system permease family.</text>
</comment>
<dbReference type="Proteomes" id="UP000588112">
    <property type="component" value="Unassembled WGS sequence"/>
</dbReference>
<dbReference type="PROSITE" id="PS50928">
    <property type="entry name" value="ABC_TM1"/>
    <property type="match status" value="1"/>
</dbReference>
<dbReference type="InterPro" id="IPR000515">
    <property type="entry name" value="MetI-like"/>
</dbReference>
<dbReference type="GO" id="GO:0005886">
    <property type="term" value="C:plasma membrane"/>
    <property type="evidence" value="ECO:0007669"/>
    <property type="project" value="UniProtKB-SubCell"/>
</dbReference>
<feature type="transmembrane region" description="Helical" evidence="7">
    <location>
        <begin position="170"/>
        <end position="187"/>
    </location>
</feature>
<evidence type="ECO:0000256" key="1">
    <source>
        <dbReference type="ARBA" id="ARBA00004651"/>
    </source>
</evidence>
<name>A0A7W8Z4V2_9ACTN</name>
<dbReference type="SUPFAM" id="SSF161098">
    <property type="entry name" value="MetI-like"/>
    <property type="match status" value="1"/>
</dbReference>
<evidence type="ECO:0000259" key="8">
    <source>
        <dbReference type="PROSITE" id="PS50928"/>
    </source>
</evidence>
<feature type="transmembrane region" description="Helical" evidence="7">
    <location>
        <begin position="81"/>
        <end position="105"/>
    </location>
</feature>
<keyword evidence="3" id="KW-1003">Cell membrane</keyword>
<dbReference type="Pfam" id="PF00528">
    <property type="entry name" value="BPD_transp_1"/>
    <property type="match status" value="1"/>
</dbReference>
<accession>A0A7W8Z4V2</accession>
<feature type="transmembrane region" description="Helical" evidence="7">
    <location>
        <begin position="18"/>
        <end position="37"/>
    </location>
</feature>
<dbReference type="PANTHER" id="PTHR43386:SF25">
    <property type="entry name" value="PEPTIDE ABC TRANSPORTER PERMEASE PROTEIN"/>
    <property type="match status" value="1"/>
</dbReference>
<dbReference type="PANTHER" id="PTHR43386">
    <property type="entry name" value="OLIGOPEPTIDE TRANSPORT SYSTEM PERMEASE PROTEIN APPC"/>
    <property type="match status" value="1"/>
</dbReference>
<proteinExistence type="inferred from homology"/>
<gene>
    <name evidence="9" type="ORF">BJ981_003197</name>
</gene>
<evidence type="ECO:0000256" key="6">
    <source>
        <dbReference type="ARBA" id="ARBA00023136"/>
    </source>
</evidence>
<keyword evidence="6 7" id="KW-0472">Membrane</keyword>
<evidence type="ECO:0000313" key="10">
    <source>
        <dbReference type="Proteomes" id="UP000588112"/>
    </source>
</evidence>
<dbReference type="RefSeq" id="WP_184612150.1">
    <property type="nucleotide sequence ID" value="NZ_BOOS01000036.1"/>
</dbReference>
<feature type="domain" description="ABC transmembrane type-1" evidence="8">
    <location>
        <begin position="77"/>
        <end position="266"/>
    </location>
</feature>
<dbReference type="InterPro" id="IPR050366">
    <property type="entry name" value="BP-dependent_transpt_permease"/>
</dbReference>
<keyword evidence="2 7" id="KW-0813">Transport</keyword>
<evidence type="ECO:0000256" key="4">
    <source>
        <dbReference type="ARBA" id="ARBA00022692"/>
    </source>
</evidence>
<sequence length="278" mass="27831">MIPGALTRPSRARPAGPVLAGAVLVVLAVAVAFPGLLTGRDPVVTDLTAALSPPGAGHPFGTDELGRDVLARVVYGARTSLLIGIGATVLGALGGTVIGLVAAAGGRRVDQALMRILDVALAVPELLLALVIVAFTGTGTANVLVAVGVAAVPNYARVVRGQALVAVRSGYAEAAVGLGTPWPVIVLRHVLPNVAGPSLLLATTGTGTSIISGSALSFLGLGPEPPAVEWGVMLADGRENLAVAWWPGVFPGVAVVAVVMSVTVVGRWLQARAEGRTA</sequence>
<dbReference type="EMBL" id="JACHBR010000001">
    <property type="protein sequence ID" value="MBB5627498.1"/>
    <property type="molecule type" value="Genomic_DNA"/>
</dbReference>
<keyword evidence="5 7" id="KW-1133">Transmembrane helix</keyword>
<dbReference type="GO" id="GO:0055085">
    <property type="term" value="P:transmembrane transport"/>
    <property type="evidence" value="ECO:0007669"/>
    <property type="project" value="InterPro"/>
</dbReference>
<dbReference type="Gene3D" id="1.10.3720.10">
    <property type="entry name" value="MetI-like"/>
    <property type="match status" value="1"/>
</dbReference>
<comment type="caution">
    <text evidence="9">The sequence shown here is derived from an EMBL/GenBank/DDBJ whole genome shotgun (WGS) entry which is preliminary data.</text>
</comment>
<evidence type="ECO:0000313" key="9">
    <source>
        <dbReference type="EMBL" id="MBB5627498.1"/>
    </source>
</evidence>
<organism evidence="9 10">
    <name type="scientific">Sphaerisporangium krabiense</name>
    <dbReference type="NCBI Taxonomy" id="763782"/>
    <lineage>
        <taxon>Bacteria</taxon>
        <taxon>Bacillati</taxon>
        <taxon>Actinomycetota</taxon>
        <taxon>Actinomycetes</taxon>
        <taxon>Streptosporangiales</taxon>
        <taxon>Streptosporangiaceae</taxon>
        <taxon>Sphaerisporangium</taxon>
    </lineage>
</organism>
<feature type="transmembrane region" description="Helical" evidence="7">
    <location>
        <begin position="243"/>
        <end position="269"/>
    </location>
</feature>
<comment type="subcellular location">
    <subcellularLocation>
        <location evidence="1 7">Cell membrane</location>
        <topology evidence="1 7">Multi-pass membrane protein</topology>
    </subcellularLocation>
</comment>
<reference evidence="9 10" key="1">
    <citation type="submission" date="2020-08" db="EMBL/GenBank/DDBJ databases">
        <title>Sequencing the genomes of 1000 actinobacteria strains.</title>
        <authorList>
            <person name="Klenk H.-P."/>
        </authorList>
    </citation>
    <scope>NUCLEOTIDE SEQUENCE [LARGE SCALE GENOMIC DNA]</scope>
    <source>
        <strain evidence="9 10">DSM 45790</strain>
    </source>
</reference>
<dbReference type="CDD" id="cd06261">
    <property type="entry name" value="TM_PBP2"/>
    <property type="match status" value="1"/>
</dbReference>
<dbReference type="InterPro" id="IPR035906">
    <property type="entry name" value="MetI-like_sf"/>
</dbReference>
<evidence type="ECO:0000256" key="5">
    <source>
        <dbReference type="ARBA" id="ARBA00022989"/>
    </source>
</evidence>
<evidence type="ECO:0000256" key="3">
    <source>
        <dbReference type="ARBA" id="ARBA00022475"/>
    </source>
</evidence>